<dbReference type="RefSeq" id="WP_200199404.1">
    <property type="nucleotide sequence ID" value="NZ_JAENHM010000090.1"/>
</dbReference>
<organism evidence="6 7">
    <name type="scientific">Azospirillum endophyticum</name>
    <dbReference type="NCBI Taxonomy" id="2800326"/>
    <lineage>
        <taxon>Bacteria</taxon>
        <taxon>Pseudomonadati</taxon>
        <taxon>Pseudomonadota</taxon>
        <taxon>Alphaproteobacteria</taxon>
        <taxon>Rhodospirillales</taxon>
        <taxon>Azospirillaceae</taxon>
        <taxon>Azospirillum</taxon>
    </lineage>
</organism>
<dbReference type="PANTHER" id="PTHR43869">
    <property type="entry name" value="GLYCINE BETAINE/PROLINE BETAINE TRANSPORT SYSTEM ATP-BINDING PROTEIN PROV"/>
    <property type="match status" value="1"/>
</dbReference>
<dbReference type="PANTHER" id="PTHR43869:SF1">
    <property type="entry name" value="GLYCINE BETAINE_PROLINE BETAINE TRANSPORT SYSTEM ATP-BINDING PROTEIN PROV"/>
    <property type="match status" value="1"/>
</dbReference>
<dbReference type="Gene3D" id="3.40.50.300">
    <property type="entry name" value="P-loop containing nucleotide triphosphate hydrolases"/>
    <property type="match status" value="1"/>
</dbReference>
<dbReference type="Pfam" id="PF00015">
    <property type="entry name" value="MCPsignal"/>
    <property type="match status" value="1"/>
</dbReference>
<feature type="domain" description="Methyl-accepting transducer" evidence="4">
    <location>
        <begin position="315"/>
        <end position="551"/>
    </location>
</feature>
<gene>
    <name evidence="6" type="ORF">JHL17_35655</name>
</gene>
<evidence type="ECO:0000259" key="5">
    <source>
        <dbReference type="PROSITE" id="PS50893"/>
    </source>
</evidence>
<protein>
    <submittedName>
        <fullName evidence="6">ATP-binding cassette domain-containing protein</fullName>
    </submittedName>
</protein>
<dbReference type="SMART" id="SM00283">
    <property type="entry name" value="MA"/>
    <property type="match status" value="1"/>
</dbReference>
<dbReference type="InterPro" id="IPR003439">
    <property type="entry name" value="ABC_transporter-like_ATP-bd"/>
</dbReference>
<dbReference type="GO" id="GO:0005524">
    <property type="term" value="F:ATP binding"/>
    <property type="evidence" value="ECO:0007669"/>
    <property type="project" value="UniProtKB-KW"/>
</dbReference>
<dbReference type="PROSITE" id="PS50893">
    <property type="entry name" value="ABC_TRANSPORTER_2"/>
    <property type="match status" value="1"/>
</dbReference>
<evidence type="ECO:0000313" key="6">
    <source>
        <dbReference type="EMBL" id="MBK1842744.1"/>
    </source>
</evidence>
<dbReference type="InterPro" id="IPR004089">
    <property type="entry name" value="MCPsignal_dom"/>
</dbReference>
<keyword evidence="3" id="KW-0807">Transducer</keyword>
<keyword evidence="2 6" id="KW-0067">ATP-binding</keyword>
<keyword evidence="7" id="KW-1185">Reference proteome</keyword>
<dbReference type="InterPro" id="IPR051921">
    <property type="entry name" value="ABC_osmolyte_uptake_ATP-bind"/>
</dbReference>
<dbReference type="InterPro" id="IPR027417">
    <property type="entry name" value="P-loop_NTPase"/>
</dbReference>
<dbReference type="SUPFAM" id="SSF52540">
    <property type="entry name" value="P-loop containing nucleoside triphosphate hydrolases"/>
    <property type="match status" value="1"/>
</dbReference>
<name>A0ABS1FH60_9PROT</name>
<dbReference type="SUPFAM" id="SSF58104">
    <property type="entry name" value="Methyl-accepting chemotaxis protein (MCP) signaling domain"/>
    <property type="match status" value="1"/>
</dbReference>
<accession>A0ABS1FH60</accession>
<dbReference type="Pfam" id="PF00005">
    <property type="entry name" value="ABC_tran"/>
    <property type="match status" value="1"/>
</dbReference>
<dbReference type="PROSITE" id="PS50111">
    <property type="entry name" value="CHEMOTAXIS_TRANSDUC_2"/>
    <property type="match status" value="1"/>
</dbReference>
<dbReference type="Gene3D" id="1.10.287.950">
    <property type="entry name" value="Methyl-accepting chemotaxis protein"/>
    <property type="match status" value="1"/>
</dbReference>
<evidence type="ECO:0000259" key="4">
    <source>
        <dbReference type="PROSITE" id="PS50111"/>
    </source>
</evidence>
<evidence type="ECO:0000256" key="2">
    <source>
        <dbReference type="ARBA" id="ARBA00022840"/>
    </source>
</evidence>
<dbReference type="SMART" id="SM00382">
    <property type="entry name" value="AAA"/>
    <property type="match status" value="1"/>
</dbReference>
<dbReference type="Proteomes" id="UP000652760">
    <property type="component" value="Unassembled WGS sequence"/>
</dbReference>
<dbReference type="InterPro" id="IPR003593">
    <property type="entry name" value="AAA+_ATPase"/>
</dbReference>
<dbReference type="EMBL" id="JAENHM010000090">
    <property type="protein sequence ID" value="MBK1842744.1"/>
    <property type="molecule type" value="Genomic_DNA"/>
</dbReference>
<evidence type="ECO:0000256" key="1">
    <source>
        <dbReference type="ARBA" id="ARBA00022741"/>
    </source>
</evidence>
<comment type="caution">
    <text evidence="6">The sequence shown here is derived from an EMBL/GenBank/DDBJ whole genome shotgun (WGS) entry which is preliminary data.</text>
</comment>
<proteinExistence type="predicted"/>
<reference evidence="7" key="1">
    <citation type="submission" date="2021-01" db="EMBL/GenBank/DDBJ databases">
        <title>Genome public.</title>
        <authorList>
            <person name="Liu C."/>
            <person name="Sun Q."/>
        </authorList>
    </citation>
    <scope>NUCLEOTIDE SEQUENCE [LARGE SCALE GENOMIC DNA]</scope>
    <source>
        <strain evidence="7">YIM B02556</strain>
    </source>
</reference>
<evidence type="ECO:0000256" key="3">
    <source>
        <dbReference type="PROSITE-ProRule" id="PRU00284"/>
    </source>
</evidence>
<evidence type="ECO:0000313" key="7">
    <source>
        <dbReference type="Proteomes" id="UP000652760"/>
    </source>
</evidence>
<keyword evidence="1" id="KW-0547">Nucleotide-binding</keyword>
<sequence length="571" mass="60307">MDSSARSEGTALAGTGMLSAEGLCKVYGSDAARALGLSRTGMDQAGIRRETGATVAVADVSFGLSAGEILAVLGRSNSGKSTLIRMVNRLVEPTAGTVVLNGRDMGAMTPAELVAARRDAMAMTFGAVALMPNRTVLENVAFGLEVAGLRRRDRQDRALALLERMGLAHLADRRPQEIPFEARLRVGLARSLIGDPPLLLMDVPFAGVDPVLRLELEAEFLDWQRAHRAAVLLTTQDAEEAMRLGHRIAVMETGRITQIGTPDEILGNPVNDHVRSAFQDIATRRRQSLRAARLEELIAHFERTAMDGLDTVDSSAGALDGTARQLTGIIDRTNEQAGATVVAAEQIASNVQSVAALADDTFRSLEGIRRRIDDSARIALSAVEQARNADQSVHSLRQSAQDIGNVVRIIDEITGQTNLLALNATIEAARAGEAGKGFAVVAQEVRQLASQTAKATQDVSLRIQAMQDATGNAAQALQSITAVIEEISTISLAIARSMEAQAAASATIHGSIDQAAAGAGVVASNARHVTGGARDTESATRHVLTAAADLAGQTERLRRSIEQLLDGIRAG</sequence>
<feature type="domain" description="ABC transporter" evidence="5">
    <location>
        <begin position="32"/>
        <end position="278"/>
    </location>
</feature>